<evidence type="ECO:0000256" key="9">
    <source>
        <dbReference type="RuleBase" id="RU003942"/>
    </source>
</evidence>
<comment type="subunit">
    <text evidence="2">Forms a complex with MdtI.</text>
</comment>
<evidence type="ECO:0000256" key="2">
    <source>
        <dbReference type="ARBA" id="ARBA00011358"/>
    </source>
</evidence>
<gene>
    <name evidence="11" type="ORF">RKE40_09150</name>
</gene>
<dbReference type="EMBL" id="JAWDID010000010">
    <property type="protein sequence ID" value="MDU0340047.1"/>
    <property type="molecule type" value="Genomic_DNA"/>
</dbReference>
<dbReference type="InterPro" id="IPR045324">
    <property type="entry name" value="Small_multidrug_res"/>
</dbReference>
<dbReference type="RefSeq" id="WP_316017921.1">
    <property type="nucleotide sequence ID" value="NZ_JAWDID010000010.1"/>
</dbReference>
<dbReference type="Pfam" id="PF00893">
    <property type="entry name" value="Multi_Drug_Res"/>
    <property type="match status" value="1"/>
</dbReference>
<keyword evidence="5" id="KW-0997">Cell inner membrane</keyword>
<dbReference type="InterPro" id="IPR037185">
    <property type="entry name" value="EmrE-like"/>
</dbReference>
<comment type="similarity">
    <text evidence="9">Belongs to the drug/metabolite transporter (DMT) superfamily. Small multidrug resistance (SMR) (TC 2.A.7.1) family.</text>
</comment>
<dbReference type="PANTHER" id="PTHR30561:SF2">
    <property type="entry name" value="SPERMIDINE EXPORT PROTEIN MDTJ"/>
    <property type="match status" value="1"/>
</dbReference>
<evidence type="ECO:0000256" key="1">
    <source>
        <dbReference type="ARBA" id="ARBA00004429"/>
    </source>
</evidence>
<dbReference type="SUPFAM" id="SSF103481">
    <property type="entry name" value="Multidrug resistance efflux transporter EmrE"/>
    <property type="match status" value="1"/>
</dbReference>
<evidence type="ECO:0000256" key="4">
    <source>
        <dbReference type="ARBA" id="ARBA00022475"/>
    </source>
</evidence>
<evidence type="ECO:0000313" key="12">
    <source>
        <dbReference type="Proteomes" id="UP001254257"/>
    </source>
</evidence>
<evidence type="ECO:0000256" key="6">
    <source>
        <dbReference type="ARBA" id="ARBA00022692"/>
    </source>
</evidence>
<protein>
    <recommendedName>
        <fullName evidence="3">Spermidine export protein MdtJ</fullName>
    </recommendedName>
</protein>
<feature type="transmembrane region" description="Helical" evidence="10">
    <location>
        <begin position="28"/>
        <end position="51"/>
    </location>
</feature>
<feature type="transmembrane region" description="Helical" evidence="10">
    <location>
        <begin position="58"/>
        <end position="79"/>
    </location>
</feature>
<evidence type="ECO:0000256" key="10">
    <source>
        <dbReference type="SAM" id="Phobius"/>
    </source>
</evidence>
<dbReference type="Gene3D" id="1.10.3730.20">
    <property type="match status" value="1"/>
</dbReference>
<keyword evidence="7 10" id="KW-1133">Transmembrane helix</keyword>
<evidence type="ECO:0000256" key="3">
    <source>
        <dbReference type="ARBA" id="ARBA00021112"/>
    </source>
</evidence>
<evidence type="ECO:0000256" key="5">
    <source>
        <dbReference type="ARBA" id="ARBA00022519"/>
    </source>
</evidence>
<comment type="caution">
    <text evidence="11">The sequence shown here is derived from an EMBL/GenBank/DDBJ whole genome shotgun (WGS) entry which is preliminary data.</text>
</comment>
<comment type="subcellular location">
    <subcellularLocation>
        <location evidence="1">Cell inner membrane</location>
        <topology evidence="1">Multi-pass membrane protein</topology>
    </subcellularLocation>
    <subcellularLocation>
        <location evidence="9">Cell membrane</location>
        <topology evidence="9">Multi-pass membrane protein</topology>
    </subcellularLocation>
</comment>
<keyword evidence="4" id="KW-1003">Cell membrane</keyword>
<accession>A0ABU3S6P7</accession>
<dbReference type="InterPro" id="IPR000390">
    <property type="entry name" value="Small_drug/metabolite_transptr"/>
</dbReference>
<evidence type="ECO:0000313" key="11">
    <source>
        <dbReference type="EMBL" id="MDU0340047.1"/>
    </source>
</evidence>
<sequence>MSFHWIVLLAAVAVEVLATSALKVFVSAPLFLAFLPLVLIGLSFALLSLALRVIPMAVAYAVWEGLGIVGIAVIGHVLFAEHLTPERLAALAMIVAGIVLLERGVGHDEPDHDEVGHEQQRRTA</sequence>
<proteinExistence type="inferred from homology"/>
<evidence type="ECO:0000256" key="8">
    <source>
        <dbReference type="ARBA" id="ARBA00023136"/>
    </source>
</evidence>
<organism evidence="11 12">
    <name type="scientific">Bosea rubneri</name>
    <dbReference type="NCBI Taxonomy" id="3075434"/>
    <lineage>
        <taxon>Bacteria</taxon>
        <taxon>Pseudomonadati</taxon>
        <taxon>Pseudomonadota</taxon>
        <taxon>Alphaproteobacteria</taxon>
        <taxon>Hyphomicrobiales</taxon>
        <taxon>Boseaceae</taxon>
        <taxon>Bosea</taxon>
    </lineage>
</organism>
<evidence type="ECO:0000256" key="7">
    <source>
        <dbReference type="ARBA" id="ARBA00022989"/>
    </source>
</evidence>
<dbReference type="PANTHER" id="PTHR30561">
    <property type="entry name" value="SMR FAMILY PROTON-DEPENDENT DRUG EFFLUX TRANSPORTER SUGE"/>
    <property type="match status" value="1"/>
</dbReference>
<keyword evidence="8 10" id="KW-0472">Membrane</keyword>
<name>A0ABU3S6P7_9HYPH</name>
<dbReference type="Proteomes" id="UP001254257">
    <property type="component" value="Unassembled WGS sequence"/>
</dbReference>
<keyword evidence="12" id="KW-1185">Reference proteome</keyword>
<keyword evidence="6 9" id="KW-0812">Transmembrane</keyword>
<reference evidence="11 12" key="1">
    <citation type="submission" date="2023-09" db="EMBL/GenBank/DDBJ databases">
        <title>Whole genome shotgun sequencing (WGS) of Bosea sp. ZW T0_25, isolated from stored onions (Allium cepa).</title>
        <authorList>
            <person name="Stoll D.A."/>
            <person name="Huch M."/>
        </authorList>
    </citation>
    <scope>NUCLEOTIDE SEQUENCE [LARGE SCALE GENOMIC DNA]</scope>
    <source>
        <strain evidence="11 12">ZW T0_25</strain>
    </source>
</reference>